<reference evidence="2 3" key="1">
    <citation type="submission" date="2019-05" db="EMBL/GenBank/DDBJ databases">
        <title>Emergence of the Ug99 lineage of the wheat stem rust pathogen through somatic hybridization.</title>
        <authorList>
            <person name="Li F."/>
            <person name="Upadhyaya N.M."/>
            <person name="Sperschneider J."/>
            <person name="Matny O."/>
            <person name="Nguyen-Phuc H."/>
            <person name="Mago R."/>
            <person name="Raley C."/>
            <person name="Miller M.E."/>
            <person name="Silverstein K.A.T."/>
            <person name="Henningsen E."/>
            <person name="Hirsch C.D."/>
            <person name="Visser B."/>
            <person name="Pretorius Z.A."/>
            <person name="Steffenson B.J."/>
            <person name="Schwessinger B."/>
            <person name="Dodds P.N."/>
            <person name="Figueroa M."/>
        </authorList>
    </citation>
    <scope>NUCLEOTIDE SEQUENCE [LARGE SCALE GENOMIC DNA]</scope>
    <source>
        <strain evidence="2">21-0</strain>
    </source>
</reference>
<organism evidence="2 3">
    <name type="scientific">Puccinia graminis f. sp. tritici</name>
    <dbReference type="NCBI Taxonomy" id="56615"/>
    <lineage>
        <taxon>Eukaryota</taxon>
        <taxon>Fungi</taxon>
        <taxon>Dikarya</taxon>
        <taxon>Basidiomycota</taxon>
        <taxon>Pucciniomycotina</taxon>
        <taxon>Pucciniomycetes</taxon>
        <taxon>Pucciniales</taxon>
        <taxon>Pucciniaceae</taxon>
        <taxon>Puccinia</taxon>
    </lineage>
</organism>
<dbReference type="EMBL" id="VSWC01000041">
    <property type="protein sequence ID" value="KAA1104024.1"/>
    <property type="molecule type" value="Genomic_DNA"/>
</dbReference>
<feature type="compositionally biased region" description="Acidic residues" evidence="1">
    <location>
        <begin position="608"/>
        <end position="622"/>
    </location>
</feature>
<feature type="compositionally biased region" description="Low complexity" evidence="1">
    <location>
        <begin position="1001"/>
        <end position="1014"/>
    </location>
</feature>
<sequence>MSMIHNLGVSTQSSPQEYFKMPSTPRTPRRTRTRTRTRTRRPIAYSSQHIIAVATNNRTIQLRFIPNPNRPTPANEYQLSKQEEHPLRIEELLFSPDGTQLLIISISPARLRLSILNQSPDKADQWNLAWDYLIGTKQPTKISAATFINQTRRLFIIHLPPAESNLPPHTLLTSLDHSIESLKLIPTPSSDISIEHNNLPTEDGLGSSHPTPSNATTTTTETLKEIRIAAIGTPPSRRRQSPNEPECQPSLLIAFQSQTRPGVPRPIKQTVIPTNTTDHRAKQTTDDFAHHQLGGGARFPLGEDEELGDYITGIGDLDDAFDGPSVQPQSTNLSTDHNPDHPDVTKSSNEQADQPPKPSLESHKQDLNLRLRRFEPVPPSDHFSLISPFLDHLPHQPSFGFIDLIELLVDFDHSIIPNVTIHLIPSLPITDPFDHTTDSQVILRHLSFVTSQSSDTTDSKTKEDSFRLLASFSRQETYEEGIATVIEQLQAWDVRFQLSSLSTGFLSLESINDLRNHSIDPSSSAPTDLLRGPVEWVFNRVGHRKLLIDKESSSSSTEPIEHRSSSLIRVCKLIPQWRVREGCFLVFVEKRKRPIGLFKAADPLEGSEGVDDDDEQGEGEGDEGVEYECWVLDGHDLSTLAVKALPRLDQGELEQVSLSYHGIWACTLDQHGKVRASPLVSLDQPATIIGLIISALHNREPVDDISRLLATPSTSAIESTPTSTERSPSNGVVATHHPIFRDIGLFITHLYPPCRGFDFDPYLASSWSLSYDLWSVVRGYEKAAEIALIGRQLLAVLGIGTMVKADGFPGSVWQMIGLSRWYLKLTQRIIGSIDPDSETPHLCLIAMSGCSFYFLFKVAMVVSGFHTWLKVASSSATTTPGGHPLHPHQRRPSQPVHPSSIPLDNFTPARPEDQVEIAWLVFAEFWEHQNFIHMETFGKLLQDIGRTVFPKQTVDLSTLATRHIQGYTLAMTALDSAQVQESVRELREYVGRHPALIKPGSVSESSESISVPPSATLRPSTPPNGPSTTPTTTPSSVPPPSATLPGPPPTTTTGAEWLSSAKTIATLKKINRTIKPDDDLAKYDLLSGVKLADATRASKRTHQGTPIIQRSTELEKSVKECIKCRARALVHPWTYNDLLSSSSSSSPPGNPLGPSPSHPSLDTYLSRLTAFDFSIKEFKRRCFCSGFWVSPSSSSFE</sequence>
<comment type="caution">
    <text evidence="2">The sequence shown here is derived from an EMBL/GenBank/DDBJ whole genome shotgun (WGS) entry which is preliminary data.</text>
</comment>
<feature type="compositionally biased region" description="Basic residues" evidence="1">
    <location>
        <begin position="27"/>
        <end position="39"/>
    </location>
</feature>
<evidence type="ECO:0000313" key="2">
    <source>
        <dbReference type="EMBL" id="KAA1104024.1"/>
    </source>
</evidence>
<feature type="region of interest" description="Disordered" evidence="1">
    <location>
        <begin position="603"/>
        <end position="622"/>
    </location>
</feature>
<dbReference type="AlphaFoldDB" id="A0A5B0PTS2"/>
<dbReference type="OrthoDB" id="2506162at2759"/>
<feature type="region of interest" description="Disordered" evidence="1">
    <location>
        <begin position="1"/>
        <end position="39"/>
    </location>
</feature>
<accession>A0A5B0PTS2</accession>
<protein>
    <submittedName>
        <fullName evidence="2">Uncharacterized protein</fullName>
    </submittedName>
</protein>
<gene>
    <name evidence="2" type="ORF">PGT21_007600</name>
</gene>
<evidence type="ECO:0000313" key="3">
    <source>
        <dbReference type="Proteomes" id="UP000324748"/>
    </source>
</evidence>
<feature type="region of interest" description="Disordered" evidence="1">
    <location>
        <begin position="196"/>
        <end position="220"/>
    </location>
</feature>
<feature type="region of interest" description="Disordered" evidence="1">
    <location>
        <begin position="309"/>
        <end position="363"/>
    </location>
</feature>
<proteinExistence type="predicted"/>
<feature type="compositionally biased region" description="Polar residues" evidence="1">
    <location>
        <begin position="326"/>
        <end position="336"/>
    </location>
</feature>
<dbReference type="Proteomes" id="UP000324748">
    <property type="component" value="Unassembled WGS sequence"/>
</dbReference>
<feature type="compositionally biased region" description="Pro residues" evidence="1">
    <location>
        <begin position="1036"/>
        <end position="1050"/>
    </location>
</feature>
<feature type="region of interest" description="Disordered" evidence="1">
    <location>
        <begin position="879"/>
        <end position="905"/>
    </location>
</feature>
<keyword evidence="3" id="KW-1185">Reference proteome</keyword>
<evidence type="ECO:0000256" key="1">
    <source>
        <dbReference type="SAM" id="MobiDB-lite"/>
    </source>
</evidence>
<feature type="region of interest" description="Disordered" evidence="1">
    <location>
        <begin position="997"/>
        <end position="1055"/>
    </location>
</feature>
<name>A0A5B0PTS2_PUCGR</name>
<feature type="compositionally biased region" description="Low complexity" evidence="1">
    <location>
        <begin position="1026"/>
        <end position="1035"/>
    </location>
</feature>